<dbReference type="SUPFAM" id="SSF88874">
    <property type="entry name" value="Receptor-binding domain of short tail fibre protein gp12"/>
    <property type="match status" value="1"/>
</dbReference>
<keyword evidence="2" id="KW-0732">Signal</keyword>
<dbReference type="InterPro" id="IPR011083">
    <property type="entry name" value="Phage_tail_collar_dom"/>
</dbReference>
<evidence type="ECO:0000259" key="3">
    <source>
        <dbReference type="Pfam" id="PF07484"/>
    </source>
</evidence>
<feature type="signal peptide" evidence="2">
    <location>
        <begin position="1"/>
        <end position="24"/>
    </location>
</feature>
<feature type="region of interest" description="Disordered" evidence="1">
    <location>
        <begin position="91"/>
        <end position="176"/>
    </location>
</feature>
<feature type="compositionally biased region" description="Polar residues" evidence="1">
    <location>
        <begin position="160"/>
        <end position="176"/>
    </location>
</feature>
<dbReference type="InterPro" id="IPR037053">
    <property type="entry name" value="Phage_tail_collar_dom_sf"/>
</dbReference>
<evidence type="ECO:0000256" key="1">
    <source>
        <dbReference type="SAM" id="MobiDB-lite"/>
    </source>
</evidence>
<organism evidence="4 5">
    <name type="scientific">Roseateles violae</name>
    <dbReference type="NCBI Taxonomy" id="3058042"/>
    <lineage>
        <taxon>Bacteria</taxon>
        <taxon>Pseudomonadati</taxon>
        <taxon>Pseudomonadota</taxon>
        <taxon>Betaproteobacteria</taxon>
        <taxon>Burkholderiales</taxon>
        <taxon>Sphaerotilaceae</taxon>
        <taxon>Roseateles</taxon>
    </lineage>
</organism>
<accession>A0ABT8DRZ5</accession>
<feature type="chain" id="PRO_5045644647" evidence="2">
    <location>
        <begin position="25"/>
        <end position="198"/>
    </location>
</feature>
<protein>
    <submittedName>
        <fullName evidence="4">Tail fiber protein</fullName>
    </submittedName>
</protein>
<gene>
    <name evidence="4" type="ORF">QWJ38_11030</name>
</gene>
<evidence type="ECO:0000313" key="4">
    <source>
        <dbReference type="EMBL" id="MDN3920811.1"/>
    </source>
</evidence>
<keyword evidence="5" id="KW-1185">Reference proteome</keyword>
<evidence type="ECO:0000256" key="2">
    <source>
        <dbReference type="SAM" id="SignalP"/>
    </source>
</evidence>
<name>A0ABT8DRZ5_9BURK</name>
<dbReference type="Proteomes" id="UP001228044">
    <property type="component" value="Unassembled WGS sequence"/>
</dbReference>
<feature type="domain" description="Phage tail collar" evidence="3">
    <location>
        <begin position="31"/>
        <end position="87"/>
    </location>
</feature>
<proteinExistence type="predicted"/>
<dbReference type="RefSeq" id="WP_290359135.1">
    <property type="nucleotide sequence ID" value="NZ_JAUHHC010000003.1"/>
</dbReference>
<dbReference type="Gene3D" id="3.90.1340.10">
    <property type="entry name" value="Phage tail collar domain"/>
    <property type="match status" value="1"/>
</dbReference>
<sequence length="198" mass="20185">MSKKIVWRLCLALPLALPALEARAGAEPFIGQVMCGGWNFAPRGTLELAGQLLPISQYETLFNLIGTNWGGDGQTTFALPDLRGRVVVGTGTGPGGVTRQLGESGGSETVTLGSSQLPAHTHGFAPPASPGDASSLSPAGKVAASKARTNLYAPGPGSLPMQSVQSASSGGNQPTSTLQPYLAVKCVVAVEGIYPSQN</sequence>
<feature type="compositionally biased region" description="Polar residues" evidence="1">
    <location>
        <begin position="106"/>
        <end position="118"/>
    </location>
</feature>
<dbReference type="Pfam" id="PF07484">
    <property type="entry name" value="Collar"/>
    <property type="match status" value="1"/>
</dbReference>
<evidence type="ECO:0000313" key="5">
    <source>
        <dbReference type="Proteomes" id="UP001228044"/>
    </source>
</evidence>
<reference evidence="4 5" key="1">
    <citation type="submission" date="2023-06" db="EMBL/GenBank/DDBJ databases">
        <title>Pelomonas sp. PFR6 16S ribosomal RNA gene Genome sequencing and assembly.</title>
        <authorList>
            <person name="Woo H."/>
        </authorList>
    </citation>
    <scope>NUCLEOTIDE SEQUENCE [LARGE SCALE GENOMIC DNA]</scope>
    <source>
        <strain evidence="4 5">PFR6</strain>
    </source>
</reference>
<comment type="caution">
    <text evidence="4">The sequence shown here is derived from an EMBL/GenBank/DDBJ whole genome shotgun (WGS) entry which is preliminary data.</text>
</comment>
<dbReference type="EMBL" id="JAUHHC010000003">
    <property type="protein sequence ID" value="MDN3920811.1"/>
    <property type="molecule type" value="Genomic_DNA"/>
</dbReference>